<dbReference type="AlphaFoldDB" id="A0A099I3G6"/>
<name>A0A099I3G6_CLOIN</name>
<protein>
    <recommendedName>
        <fullName evidence="5">XRE family transcriptional regulator</fullName>
    </recommendedName>
</protein>
<reference evidence="3" key="2">
    <citation type="journal article" date="2019" name="Nat. Med.">
        <title>A library of human gut bacterial isolates paired with longitudinal multiomics data enables mechanistic microbiome research.</title>
        <authorList>
            <person name="Poyet M."/>
            <person name="Groussin M."/>
            <person name="Gibbons S.M."/>
            <person name="Avila-Pacheco J."/>
            <person name="Jiang X."/>
            <person name="Kearney S.M."/>
            <person name="Perrotta A.R."/>
            <person name="Berdy B."/>
            <person name="Zhao S."/>
            <person name="Lieberman T.D."/>
            <person name="Swanson P.K."/>
            <person name="Smith M."/>
            <person name="Roesemann S."/>
            <person name="Alexander J.E."/>
            <person name="Rich S.A."/>
            <person name="Livny J."/>
            <person name="Vlamakis H."/>
            <person name="Clish C."/>
            <person name="Bullock K."/>
            <person name="Deik A."/>
            <person name="Scott J."/>
            <person name="Pierce K.A."/>
            <person name="Xavier R.J."/>
            <person name="Alm E.J."/>
        </authorList>
    </citation>
    <scope>NUCLEOTIDE SEQUENCE</scope>
    <source>
        <strain evidence="3">BIOML-A12</strain>
    </source>
</reference>
<proteinExistence type="predicted"/>
<evidence type="ECO:0000313" key="2">
    <source>
        <dbReference type="EMBL" id="MCR0232656.1"/>
    </source>
</evidence>
<dbReference type="Proteomes" id="UP000030008">
    <property type="component" value="Unassembled WGS sequence"/>
</dbReference>
<evidence type="ECO:0000313" key="4">
    <source>
        <dbReference type="Proteomes" id="UP000030008"/>
    </source>
</evidence>
<dbReference type="EMBL" id="JQIF01000097">
    <property type="protein sequence ID" value="KGJ51797.1"/>
    <property type="molecule type" value="Genomic_DNA"/>
</dbReference>
<comment type="caution">
    <text evidence="1">The sequence shown here is derived from an EMBL/GenBank/DDBJ whole genome shotgun (WGS) entry which is preliminary data.</text>
</comment>
<organism evidence="1 4">
    <name type="scientific">Clostridium innocuum</name>
    <dbReference type="NCBI Taxonomy" id="1522"/>
    <lineage>
        <taxon>Bacteria</taxon>
        <taxon>Bacillati</taxon>
        <taxon>Bacillota</taxon>
        <taxon>Clostridia</taxon>
        <taxon>Eubacteriales</taxon>
        <taxon>Clostridiaceae</taxon>
        <taxon>Clostridium</taxon>
    </lineage>
</organism>
<gene>
    <name evidence="1" type="ORF">CIAN88_18750</name>
    <name evidence="3" type="ORF">GT664_08500</name>
    <name evidence="2" type="ORF">MKC95_07740</name>
</gene>
<dbReference type="RefSeq" id="WP_008817134.1">
    <property type="nucleotide sequence ID" value="NZ_AP025565.1"/>
</dbReference>
<evidence type="ECO:0008006" key="5">
    <source>
        <dbReference type="Google" id="ProtNLM"/>
    </source>
</evidence>
<reference evidence="1 4" key="1">
    <citation type="submission" date="2014-08" db="EMBL/GenBank/DDBJ databases">
        <title>Clostridium innocuum, an unnegligible vancomycin-resistant pathogen causing extra-intestinal infections.</title>
        <authorList>
            <person name="Feng Y."/>
            <person name="Chiu C.-H."/>
        </authorList>
    </citation>
    <scope>NUCLEOTIDE SEQUENCE [LARGE SCALE GENOMIC DNA]</scope>
    <source>
        <strain evidence="1 4">AN88</strain>
    </source>
</reference>
<evidence type="ECO:0000313" key="1">
    <source>
        <dbReference type="EMBL" id="KGJ51797.1"/>
    </source>
</evidence>
<dbReference type="EMBL" id="JAKTMA010000011">
    <property type="protein sequence ID" value="MCR0232656.1"/>
    <property type="molecule type" value="Genomic_DNA"/>
</dbReference>
<sequence>MQKQKTKDLEDILKKAGALEKDRILKEIRDVSFVDYINEILLEKDLEKSDIIRDAQIPRTYAYQIFQGSKQAGRDKILQLAIAMKLNLEETNRLLTVAHHNHLYAKQQRDAILIFGISKQYSLIQINELLDEFHHELLGDFS</sequence>
<dbReference type="Proteomes" id="UP000604383">
    <property type="component" value="Unassembled WGS sequence"/>
</dbReference>
<accession>A0A099I3G6</accession>
<dbReference type="Proteomes" id="UP001203972">
    <property type="component" value="Unassembled WGS sequence"/>
</dbReference>
<dbReference type="EMBL" id="WWTN01000011">
    <property type="protein sequence ID" value="MZH55798.1"/>
    <property type="molecule type" value="Genomic_DNA"/>
</dbReference>
<reference evidence="2" key="3">
    <citation type="journal article" date="2022" name="Clin. Infect. Dis.">
        <title>Association between Clostridium innocuum and antibiotic-associated diarrhea in adults and children: A cross-sectional study and comparative genomics analysis.</title>
        <authorList>
            <person name="Cherny K.E."/>
            <person name="Muscat E.B."/>
            <person name="Balaji A."/>
            <person name="Mukherjee J."/>
            <person name="Ozer E.A."/>
            <person name="Angarone M.P."/>
            <person name="Hauser A.R."/>
            <person name="Sichel J.S."/>
            <person name="Amponsah E."/>
            <person name="Kociolek L.K."/>
        </authorList>
    </citation>
    <scope>NUCLEOTIDE SEQUENCE</scope>
    <source>
        <strain evidence="2">NU1-AC-029v</strain>
    </source>
</reference>
<evidence type="ECO:0000313" key="3">
    <source>
        <dbReference type="EMBL" id="MZH55798.1"/>
    </source>
</evidence>